<dbReference type="CDD" id="cd02440">
    <property type="entry name" value="AdoMet_MTases"/>
    <property type="match status" value="1"/>
</dbReference>
<evidence type="ECO:0000313" key="4">
    <source>
        <dbReference type="Proteomes" id="UP000198337"/>
    </source>
</evidence>
<dbReference type="PANTHER" id="PTHR43861">
    <property type="entry name" value="TRANS-ACONITATE 2-METHYLTRANSFERASE-RELATED"/>
    <property type="match status" value="1"/>
</dbReference>
<evidence type="ECO:0000313" key="3">
    <source>
        <dbReference type="EMBL" id="SNR45191.1"/>
    </source>
</evidence>
<keyword evidence="1" id="KW-0808">Transferase</keyword>
<dbReference type="InterPro" id="IPR029063">
    <property type="entry name" value="SAM-dependent_MTases_sf"/>
</dbReference>
<reference evidence="3 4" key="1">
    <citation type="submission" date="2017-06" db="EMBL/GenBank/DDBJ databases">
        <authorList>
            <person name="Varghese N."/>
            <person name="Submissions S."/>
        </authorList>
    </citation>
    <scope>NUCLEOTIDE SEQUENCE [LARGE SCALE GENOMIC DNA]</scope>
    <source>
        <strain evidence="3 4">DSM 19840</strain>
    </source>
</reference>
<dbReference type="SUPFAM" id="SSF53335">
    <property type="entry name" value="S-adenosyl-L-methionine-dependent methyltransferases"/>
    <property type="match status" value="1"/>
</dbReference>
<evidence type="ECO:0000256" key="1">
    <source>
        <dbReference type="ARBA" id="ARBA00022679"/>
    </source>
</evidence>
<dbReference type="Proteomes" id="UP000198337">
    <property type="component" value="Unassembled WGS sequence"/>
</dbReference>
<dbReference type="Pfam" id="PF13649">
    <property type="entry name" value="Methyltransf_25"/>
    <property type="match status" value="1"/>
</dbReference>
<name>A0ABY1SGC1_9FLAO</name>
<evidence type="ECO:0000259" key="2">
    <source>
        <dbReference type="Pfam" id="PF13649"/>
    </source>
</evidence>
<gene>
    <name evidence="3" type="ORF">SAMN04488009_1837</name>
</gene>
<dbReference type="EMBL" id="FZNV01000002">
    <property type="protein sequence ID" value="SNR45191.1"/>
    <property type="molecule type" value="Genomic_DNA"/>
</dbReference>
<dbReference type="RefSeq" id="WP_245838874.1">
    <property type="nucleotide sequence ID" value="NZ_FZNV01000002.1"/>
</dbReference>
<protein>
    <recommendedName>
        <fullName evidence="2">Methyltransferase domain-containing protein</fullName>
    </recommendedName>
</protein>
<comment type="caution">
    <text evidence="3">The sequence shown here is derived from an EMBL/GenBank/DDBJ whole genome shotgun (WGS) entry which is preliminary data.</text>
</comment>
<accession>A0ABY1SGC1</accession>
<keyword evidence="4" id="KW-1185">Reference proteome</keyword>
<feature type="domain" description="Methyltransferase" evidence="2">
    <location>
        <begin position="62"/>
        <end position="155"/>
    </location>
</feature>
<dbReference type="InterPro" id="IPR041698">
    <property type="entry name" value="Methyltransf_25"/>
</dbReference>
<organism evidence="3 4">
    <name type="scientific">Maribacter sedimenticola</name>
    <dbReference type="NCBI Taxonomy" id="228956"/>
    <lineage>
        <taxon>Bacteria</taxon>
        <taxon>Pseudomonadati</taxon>
        <taxon>Bacteroidota</taxon>
        <taxon>Flavobacteriia</taxon>
        <taxon>Flavobacteriales</taxon>
        <taxon>Flavobacteriaceae</taxon>
        <taxon>Maribacter</taxon>
    </lineage>
</organism>
<sequence>MKDFSKRSTEIEIMDHYKGSIESLQAILNDINRVNRLLGGYAITLNAVFQLIEEKRKESYTILDMGCAEGTMLRKLALAARKRKIKVQLIGVDLNAQSLELARRNSVEFPEIRYMQRDILSAEFLPAQFDIVMTTLTLHHFNDVEIVRFLKRFVSLASIGVVINDLQRNPLAYYLFKVFGLFFIKTEIAQKDGLLSILRAFKRRELMGYAHQVDGADHYIKWKWAFRYLWILKKK</sequence>
<dbReference type="Gene3D" id="3.40.50.150">
    <property type="entry name" value="Vaccinia Virus protein VP39"/>
    <property type="match status" value="1"/>
</dbReference>
<proteinExistence type="predicted"/>